<dbReference type="Proteomes" id="UP000054270">
    <property type="component" value="Unassembled WGS sequence"/>
</dbReference>
<gene>
    <name evidence="1" type="ORF">HYPSUDRAFT_150826</name>
</gene>
<keyword evidence="2" id="KW-1185">Reference proteome</keyword>
<dbReference type="STRING" id="945553.A0A0D2KHK5"/>
<dbReference type="AlphaFoldDB" id="A0A0D2KHK5"/>
<dbReference type="OMA" id="HLANANC"/>
<organism evidence="1 2">
    <name type="scientific">Hypholoma sublateritium (strain FD-334 SS-4)</name>
    <dbReference type="NCBI Taxonomy" id="945553"/>
    <lineage>
        <taxon>Eukaryota</taxon>
        <taxon>Fungi</taxon>
        <taxon>Dikarya</taxon>
        <taxon>Basidiomycota</taxon>
        <taxon>Agaricomycotina</taxon>
        <taxon>Agaricomycetes</taxon>
        <taxon>Agaricomycetidae</taxon>
        <taxon>Agaricales</taxon>
        <taxon>Agaricineae</taxon>
        <taxon>Strophariaceae</taxon>
        <taxon>Hypholoma</taxon>
    </lineage>
</organism>
<feature type="non-terminal residue" evidence="1">
    <location>
        <position position="203"/>
    </location>
</feature>
<proteinExistence type="predicted"/>
<protein>
    <submittedName>
        <fullName evidence="1">Uncharacterized protein</fullName>
    </submittedName>
</protein>
<evidence type="ECO:0000313" key="2">
    <source>
        <dbReference type="Proteomes" id="UP000054270"/>
    </source>
</evidence>
<dbReference type="EMBL" id="KN817695">
    <property type="protein sequence ID" value="KJA14082.1"/>
    <property type="molecule type" value="Genomic_DNA"/>
</dbReference>
<sequence length="203" mass="22851">MKIGGASTSSGLISAACLNLPLSVRYNPENMYIAGIVPGPHEPRDDELNHYIRPLINDFLVSWERSVHYSRTACHPTGRDTRSAVALCVCDIPGGRKLTQTAAGSSNHYCSVCHCWGISTVGRSDFDHPDWKNKDASDQREKAEAYRDAKSVKERDALFLKNGIRWSELWRLPYWDPARMLVVDSMHCLLEGTAHFHFRHVLG</sequence>
<name>A0A0D2KHK5_HYPSF</name>
<evidence type="ECO:0000313" key="1">
    <source>
        <dbReference type="EMBL" id="KJA14082.1"/>
    </source>
</evidence>
<accession>A0A0D2KHK5</accession>
<dbReference type="OrthoDB" id="3234349at2759"/>
<dbReference type="PANTHER" id="PTHR46579:SF2">
    <property type="entry name" value="C2H2-TYPE DOMAIN-CONTAINING PROTEIN"/>
    <property type="match status" value="1"/>
</dbReference>
<dbReference type="PROSITE" id="PS51257">
    <property type="entry name" value="PROKAR_LIPOPROTEIN"/>
    <property type="match status" value="1"/>
</dbReference>
<dbReference type="PANTHER" id="PTHR46579">
    <property type="entry name" value="F5/8 TYPE C DOMAIN-CONTAINING PROTEIN-RELATED"/>
    <property type="match status" value="1"/>
</dbReference>
<reference evidence="2" key="1">
    <citation type="submission" date="2014-04" db="EMBL/GenBank/DDBJ databases">
        <title>Evolutionary Origins and Diversification of the Mycorrhizal Mutualists.</title>
        <authorList>
            <consortium name="DOE Joint Genome Institute"/>
            <consortium name="Mycorrhizal Genomics Consortium"/>
            <person name="Kohler A."/>
            <person name="Kuo A."/>
            <person name="Nagy L.G."/>
            <person name="Floudas D."/>
            <person name="Copeland A."/>
            <person name="Barry K.W."/>
            <person name="Cichocki N."/>
            <person name="Veneault-Fourrey C."/>
            <person name="LaButti K."/>
            <person name="Lindquist E.A."/>
            <person name="Lipzen A."/>
            <person name="Lundell T."/>
            <person name="Morin E."/>
            <person name="Murat C."/>
            <person name="Riley R."/>
            <person name="Ohm R."/>
            <person name="Sun H."/>
            <person name="Tunlid A."/>
            <person name="Henrissat B."/>
            <person name="Grigoriev I.V."/>
            <person name="Hibbett D.S."/>
            <person name="Martin F."/>
        </authorList>
    </citation>
    <scope>NUCLEOTIDE SEQUENCE [LARGE SCALE GENOMIC DNA]</scope>
    <source>
        <strain evidence="2">FD-334 SS-4</strain>
    </source>
</reference>